<evidence type="ECO:0008006" key="2">
    <source>
        <dbReference type="Google" id="ProtNLM"/>
    </source>
</evidence>
<dbReference type="EMBL" id="LR700643">
    <property type="protein sequence ID" value="VVM14384.1"/>
    <property type="molecule type" value="Genomic_DNA"/>
</dbReference>
<proteinExistence type="predicted"/>
<organism evidence="1">
    <name type="scientific">Pseudomonas fluorescens</name>
    <dbReference type="NCBI Taxonomy" id="294"/>
    <lineage>
        <taxon>Bacteria</taxon>
        <taxon>Pseudomonadati</taxon>
        <taxon>Pseudomonadota</taxon>
        <taxon>Gammaproteobacteria</taxon>
        <taxon>Pseudomonadales</taxon>
        <taxon>Pseudomonadaceae</taxon>
        <taxon>Pseudomonas</taxon>
    </lineage>
</organism>
<reference evidence="1" key="1">
    <citation type="submission" date="2019-09" db="EMBL/GenBank/DDBJ databases">
        <authorList>
            <person name="Chandra G."/>
            <person name="Truman W A."/>
        </authorList>
    </citation>
    <scope>NUCLEOTIDE SEQUENCE</scope>
    <source>
        <strain evidence="1">PS683</strain>
    </source>
</reference>
<dbReference type="AlphaFoldDB" id="A0A5E6R6R4"/>
<evidence type="ECO:0000313" key="1">
    <source>
        <dbReference type="EMBL" id="VVM14384.1"/>
    </source>
</evidence>
<sequence>MDIECKKNWQSGMPCRSGPPSPVLPERVGLTRAPPTPSTDAASPGSIAFGAPSGSDRHLSGGIYIPGYSAPAFPVKPVRDPSLSLVALSGIDPSGPVMVEVPLVQNNTTFTPDRSVTGLRVGVAGPYERGDGHSPIEHRALFVRALENLRLAGVERVQVPALCVDDTLQFNLHTRHAIDALFSQYRLDALVSDSQSAAFDPACWVGCPRLGEPLGDGTTLWFYGERGSKGALPNLVQAYRSACRLTAVQGRLPGALNNPTF</sequence>
<name>A0A5E6R6R4_PSEFL</name>
<protein>
    <recommendedName>
        <fullName evidence="2">Amidase domain-containing protein</fullName>
    </recommendedName>
</protein>
<gene>
    <name evidence="1" type="ORF">PS683_02687</name>
</gene>
<accession>A0A5E6R6R4</accession>